<dbReference type="STRING" id="35752.SAMN05421541_109503"/>
<dbReference type="Gene3D" id="3.40.50.200">
    <property type="entry name" value="Peptidase S8/S53 domain"/>
    <property type="match status" value="1"/>
</dbReference>
<protein>
    <submittedName>
        <fullName evidence="11">Serine protease, subtilisin family</fullName>
    </submittedName>
</protein>
<accession>A0A1I2IE42</accession>
<evidence type="ECO:0000259" key="10">
    <source>
        <dbReference type="Pfam" id="PF05922"/>
    </source>
</evidence>
<dbReference type="InterPro" id="IPR013517">
    <property type="entry name" value="FG-GAP"/>
</dbReference>
<feature type="active site" description="Charge relay system" evidence="6">
    <location>
        <position position="192"/>
    </location>
</feature>
<dbReference type="Gene3D" id="3.30.70.80">
    <property type="entry name" value="Peptidase S8 propeptide/proteinase inhibitor I9"/>
    <property type="match status" value="1"/>
</dbReference>
<reference evidence="11 12" key="1">
    <citation type="submission" date="2016-10" db="EMBL/GenBank/DDBJ databases">
        <authorList>
            <person name="de Groot N.N."/>
        </authorList>
    </citation>
    <scope>NUCLEOTIDE SEQUENCE [LARGE SCALE GENOMIC DNA]</scope>
    <source>
        <strain evidence="11 12">DSM 43019</strain>
    </source>
</reference>
<dbReference type="Pfam" id="PF05922">
    <property type="entry name" value="Inhibitor_I9"/>
    <property type="match status" value="1"/>
</dbReference>
<dbReference type="FunFam" id="3.40.50.200:FF:000014">
    <property type="entry name" value="Proteinase K"/>
    <property type="match status" value="1"/>
</dbReference>
<evidence type="ECO:0000256" key="3">
    <source>
        <dbReference type="ARBA" id="ARBA00022729"/>
    </source>
</evidence>
<dbReference type="AlphaFoldDB" id="A0A1I2IE42"/>
<dbReference type="PROSITE" id="PS00136">
    <property type="entry name" value="SUBTILASE_ASP"/>
    <property type="match status" value="1"/>
</dbReference>
<dbReference type="Pfam" id="PF13517">
    <property type="entry name" value="FG-GAP_3"/>
    <property type="match status" value="3"/>
</dbReference>
<dbReference type="EMBL" id="FONV01000009">
    <property type="protein sequence ID" value="SFF39357.1"/>
    <property type="molecule type" value="Genomic_DNA"/>
</dbReference>
<dbReference type="PANTHER" id="PTHR43806:SF11">
    <property type="entry name" value="CEREVISIN-RELATED"/>
    <property type="match status" value="1"/>
</dbReference>
<feature type="active site" description="Charge relay system" evidence="6">
    <location>
        <position position="159"/>
    </location>
</feature>
<dbReference type="InterPro" id="IPR037045">
    <property type="entry name" value="S8pro/Inhibitor_I9_sf"/>
</dbReference>
<name>A0A1I2IE42_9ACTN</name>
<evidence type="ECO:0000256" key="5">
    <source>
        <dbReference type="ARBA" id="ARBA00022825"/>
    </source>
</evidence>
<dbReference type="SUPFAM" id="SSF54897">
    <property type="entry name" value="Protease propeptides/inhibitors"/>
    <property type="match status" value="1"/>
</dbReference>
<dbReference type="InterPro" id="IPR023828">
    <property type="entry name" value="Peptidase_S8_Ser-AS"/>
</dbReference>
<comment type="similarity">
    <text evidence="1 6 7">Belongs to the peptidase S8 family.</text>
</comment>
<evidence type="ECO:0000256" key="2">
    <source>
        <dbReference type="ARBA" id="ARBA00022670"/>
    </source>
</evidence>
<evidence type="ECO:0000313" key="12">
    <source>
        <dbReference type="Proteomes" id="UP000199645"/>
    </source>
</evidence>
<evidence type="ECO:0000256" key="8">
    <source>
        <dbReference type="SAM" id="SignalP"/>
    </source>
</evidence>
<dbReference type="InterPro" id="IPR028994">
    <property type="entry name" value="Integrin_alpha_N"/>
</dbReference>
<dbReference type="Pfam" id="PF00082">
    <property type="entry name" value="Peptidase_S8"/>
    <property type="match status" value="1"/>
</dbReference>
<dbReference type="Gene3D" id="2.40.128.340">
    <property type="match status" value="3"/>
</dbReference>
<dbReference type="RefSeq" id="WP_203779445.1">
    <property type="nucleotide sequence ID" value="NZ_BOMT01000052.1"/>
</dbReference>
<feature type="active site" description="Charge relay system" evidence="6">
    <location>
        <position position="345"/>
    </location>
</feature>
<dbReference type="InterPro" id="IPR015500">
    <property type="entry name" value="Peptidase_S8_subtilisin-rel"/>
</dbReference>
<dbReference type="Proteomes" id="UP000199645">
    <property type="component" value="Unassembled WGS sequence"/>
</dbReference>
<keyword evidence="12" id="KW-1185">Reference proteome</keyword>
<evidence type="ECO:0000259" key="9">
    <source>
        <dbReference type="Pfam" id="PF00082"/>
    </source>
</evidence>
<dbReference type="InterPro" id="IPR022398">
    <property type="entry name" value="Peptidase_S8_His-AS"/>
</dbReference>
<dbReference type="InterPro" id="IPR023827">
    <property type="entry name" value="Peptidase_S8_Asp-AS"/>
</dbReference>
<evidence type="ECO:0000256" key="4">
    <source>
        <dbReference type="ARBA" id="ARBA00022801"/>
    </source>
</evidence>
<dbReference type="PRINTS" id="PR00723">
    <property type="entry name" value="SUBTILISIN"/>
</dbReference>
<organism evidence="11 12">
    <name type="scientific">Actinoplanes philippinensis</name>
    <dbReference type="NCBI Taxonomy" id="35752"/>
    <lineage>
        <taxon>Bacteria</taxon>
        <taxon>Bacillati</taxon>
        <taxon>Actinomycetota</taxon>
        <taxon>Actinomycetes</taxon>
        <taxon>Micromonosporales</taxon>
        <taxon>Micromonosporaceae</taxon>
        <taxon>Actinoplanes</taxon>
    </lineage>
</organism>
<dbReference type="PROSITE" id="PS51892">
    <property type="entry name" value="SUBTILASE"/>
    <property type="match status" value="1"/>
</dbReference>
<dbReference type="GO" id="GO:0005615">
    <property type="term" value="C:extracellular space"/>
    <property type="evidence" value="ECO:0007669"/>
    <property type="project" value="TreeGrafter"/>
</dbReference>
<keyword evidence="3 8" id="KW-0732">Signal</keyword>
<keyword evidence="2 6" id="KW-0645">Protease</keyword>
<gene>
    <name evidence="11" type="ORF">SAMN05421541_109503</name>
</gene>
<dbReference type="SUPFAM" id="SSF69318">
    <property type="entry name" value="Integrin alpha N-terminal domain"/>
    <property type="match status" value="2"/>
</dbReference>
<dbReference type="PANTHER" id="PTHR43806">
    <property type="entry name" value="PEPTIDASE S8"/>
    <property type="match status" value="1"/>
</dbReference>
<proteinExistence type="inferred from homology"/>
<dbReference type="InterPro" id="IPR050131">
    <property type="entry name" value="Peptidase_S8_subtilisin-like"/>
</dbReference>
<feature type="chain" id="PRO_5011761710" evidence="8">
    <location>
        <begin position="35"/>
        <end position="817"/>
    </location>
</feature>
<evidence type="ECO:0000256" key="1">
    <source>
        <dbReference type="ARBA" id="ARBA00011073"/>
    </source>
</evidence>
<keyword evidence="4 6" id="KW-0378">Hydrolase</keyword>
<dbReference type="InterPro" id="IPR000209">
    <property type="entry name" value="Peptidase_S8/S53_dom"/>
</dbReference>
<evidence type="ECO:0000313" key="11">
    <source>
        <dbReference type="EMBL" id="SFF39357.1"/>
    </source>
</evidence>
<dbReference type="GO" id="GO:0004252">
    <property type="term" value="F:serine-type endopeptidase activity"/>
    <property type="evidence" value="ECO:0007669"/>
    <property type="project" value="UniProtKB-UniRule"/>
</dbReference>
<keyword evidence="5 6" id="KW-0720">Serine protease</keyword>
<dbReference type="CDD" id="cd04077">
    <property type="entry name" value="Peptidases_S8_PCSK9_ProteinaseK_like"/>
    <property type="match status" value="1"/>
</dbReference>
<sequence length="817" mass="83344">MRIPATSPRPWSRTVAAAAVAAVSALAPATSAVAAEADPAPLIAASGEPVAADSYIVVLRASADSSRAVARSRTSGVRVHREYRHALHGYAATLTAGQLAAVRRDPAVAYVAADQIVTLDSVQTSATWGLDRVDQHGSTLNSTFATKATGAGVTAYVIDTGIRAGHTEFAGRVADGADFVGDGRGTDDCRGHGTHVAGTIGGTGYGVAKAVTLVPVRVFGCSGGAPTSTLVAAVDWVTGRHTGPSVANMSLGGPVNPALDDAVARSIASGVTYTVAAGNETTDACTRSPARTPAAITVAASTREDSRDTGYSNYGSCVTVFAPGTGITSAWNTSDTATETIDGTSMAAPHAAGVAALYLESHPTAAPATIKSMIVNTATADALSQIGTGSPNRLLFAAADGTAPVLAGGDLDADGRTDLALTGGAGWTTVPAAFSAGDGTFRVTNTGVGDFAGWAQVPGVRLTTGDFNGDGRTDVALTPGPNTPWWFTQPVAFSNGDGTFRITNTALNDFAAWAQVPGTTVVPGDFNNDGRTDLALTAGPETPWWYTQPVAFSNGDGTFRVTNTALNEFASWAQVPGASTVAGDFNRDGRTDLALVGGSGWSTVPVALSNGDGTFRVSNSGVGDFAGWAQVPGARLTTGDFNADGRTDIALTPGPNTSWWYTQPVAFSNGDGSFRITNTPLNDFAGWSQAAGARTVTGDFNRDGRTDLALTGGAGWTTVPVAFSTGDGTFRVTNTGVGDFAGWARVPGATVVTGDYNRDGRTDVALTPGPNSPWWYTQPVAFANDDGTFRITNTPLNDFAAWSQSSGATVAGRRTTG</sequence>
<feature type="signal peptide" evidence="8">
    <location>
        <begin position="1"/>
        <end position="34"/>
    </location>
</feature>
<dbReference type="InterPro" id="IPR010259">
    <property type="entry name" value="S8pro/Inhibitor_I9"/>
</dbReference>
<evidence type="ECO:0000256" key="6">
    <source>
        <dbReference type="PROSITE-ProRule" id="PRU01240"/>
    </source>
</evidence>
<dbReference type="InterPro" id="IPR034193">
    <property type="entry name" value="PCSK9_ProteinaseK-like"/>
</dbReference>
<dbReference type="SUPFAM" id="SSF52743">
    <property type="entry name" value="Subtilisin-like"/>
    <property type="match status" value="1"/>
</dbReference>
<evidence type="ECO:0000256" key="7">
    <source>
        <dbReference type="RuleBase" id="RU003355"/>
    </source>
</evidence>
<dbReference type="InterPro" id="IPR036852">
    <property type="entry name" value="Peptidase_S8/S53_dom_sf"/>
</dbReference>
<feature type="domain" description="Peptidase S8/S53" evidence="9">
    <location>
        <begin position="150"/>
        <end position="381"/>
    </location>
</feature>
<feature type="domain" description="Inhibitor I9" evidence="10">
    <location>
        <begin position="55"/>
        <end position="119"/>
    </location>
</feature>
<dbReference type="PROSITE" id="PS00138">
    <property type="entry name" value="SUBTILASE_SER"/>
    <property type="match status" value="1"/>
</dbReference>
<dbReference type="PROSITE" id="PS00137">
    <property type="entry name" value="SUBTILASE_HIS"/>
    <property type="match status" value="1"/>
</dbReference>
<dbReference type="GO" id="GO:0006508">
    <property type="term" value="P:proteolysis"/>
    <property type="evidence" value="ECO:0007669"/>
    <property type="project" value="UniProtKB-KW"/>
</dbReference>